<evidence type="ECO:0000256" key="1">
    <source>
        <dbReference type="ARBA" id="ARBA00022723"/>
    </source>
</evidence>
<comment type="caution">
    <text evidence="7">The sequence shown here is derived from an EMBL/GenBank/DDBJ whole genome shotgun (WGS) entry which is preliminary data.</text>
</comment>
<dbReference type="Pfam" id="PF21787">
    <property type="entry name" value="TNP-like_RNaseH_N"/>
    <property type="match status" value="1"/>
</dbReference>
<feature type="non-terminal residue" evidence="7">
    <location>
        <position position="492"/>
    </location>
</feature>
<proteinExistence type="predicted"/>
<evidence type="ECO:0000313" key="7">
    <source>
        <dbReference type="EMBL" id="KAF0765237.1"/>
    </source>
</evidence>
<protein>
    <submittedName>
        <fullName evidence="7">THAP-type domain-containing protein</fullName>
    </submittedName>
</protein>
<evidence type="ECO:0000256" key="3">
    <source>
        <dbReference type="ARBA" id="ARBA00022833"/>
    </source>
</evidence>
<keyword evidence="8" id="KW-1185">Reference proteome</keyword>
<dbReference type="PANTHER" id="PTHR46600:SF11">
    <property type="entry name" value="THAP DOMAIN-CONTAINING PROTEIN 10"/>
    <property type="match status" value="1"/>
</dbReference>
<dbReference type="GO" id="GO:0043565">
    <property type="term" value="F:sequence-specific DNA binding"/>
    <property type="evidence" value="ECO:0007669"/>
    <property type="project" value="InterPro"/>
</dbReference>
<dbReference type="SMART" id="SM00980">
    <property type="entry name" value="THAP"/>
    <property type="match status" value="1"/>
</dbReference>
<dbReference type="InterPro" id="IPR021896">
    <property type="entry name" value="THAP9-like_HTH"/>
</dbReference>
<dbReference type="Pfam" id="PF21788">
    <property type="entry name" value="TNP-like_GBD"/>
    <property type="match status" value="1"/>
</dbReference>
<dbReference type="InterPro" id="IPR026516">
    <property type="entry name" value="THAP1/10"/>
</dbReference>
<dbReference type="SUPFAM" id="SSF57716">
    <property type="entry name" value="Glucocorticoid receptor-like (DNA-binding domain)"/>
    <property type="match status" value="1"/>
</dbReference>
<feature type="domain" description="THAP-type" evidence="6">
    <location>
        <begin position="9"/>
        <end position="93"/>
    </location>
</feature>
<dbReference type="EMBL" id="VUJU01001450">
    <property type="protein sequence ID" value="KAF0765237.1"/>
    <property type="molecule type" value="Genomic_DNA"/>
</dbReference>
<dbReference type="OrthoDB" id="6610657at2759"/>
<keyword evidence="2 5" id="KW-0863">Zinc-finger</keyword>
<name>A0A6G0Z3H5_APHCR</name>
<keyword evidence="1" id="KW-0479">Metal-binding</keyword>
<reference evidence="7 8" key="1">
    <citation type="submission" date="2019-08" db="EMBL/GenBank/DDBJ databases">
        <title>Whole genome of Aphis craccivora.</title>
        <authorList>
            <person name="Voronova N.V."/>
            <person name="Shulinski R.S."/>
            <person name="Bandarenka Y.V."/>
            <person name="Zhorov D.G."/>
            <person name="Warner D."/>
        </authorList>
    </citation>
    <scope>NUCLEOTIDE SEQUENCE [LARGE SCALE GENOMIC DNA]</scope>
    <source>
        <strain evidence="7">180601</strain>
        <tissue evidence="7">Whole Body</tissue>
    </source>
</reference>
<evidence type="ECO:0000256" key="2">
    <source>
        <dbReference type="ARBA" id="ARBA00022771"/>
    </source>
</evidence>
<sequence>MEFLNKRCRIAKCCIKNCKSFELDPDLISHFSFPKDPLRCAVWMDNLQLRHLNEVDMVTLNKKYRLCSLHFENRMFSNEQNNRLKQNANPTLFEVVAEEHIEKNDILDNHDVENDCSPSYSTPGTSSVRSFSTETYSSECQTPLSFTNRTPRKNALRKKLSAEIKKRRELQSVIDSHWQMVDEYSIETALKVCKRHCTPTVFMLVKSQIGNIQRKQHGQRYSNEIKQIALNMYFVSPKLYRLMQKSLSLPVSRTLRRITGKYEINPGFNDFLFNLLSFKIKNFKSDWLECVLCADEMALKTNLFYRVNKDKIVGFHESSNRRKYEPAKYALVLMLRSINYDWKQPIAYFLVSNSCTGIDLKDIILTTICRLQNINLNIKAFITDQGTNFVQFSKSLYVSPTKPYFDVQGKSIVYIFDPPHLIKSTRNMLFKHNFQINDDVVTKNHLNFFYTYDSKCNLRLAPKLTYAHIYPGPFEKMRVYLATQVFSGTVAA</sequence>
<dbReference type="AlphaFoldDB" id="A0A6G0Z3H5"/>
<evidence type="ECO:0000259" key="6">
    <source>
        <dbReference type="PROSITE" id="PS50950"/>
    </source>
</evidence>
<dbReference type="PANTHER" id="PTHR46600">
    <property type="entry name" value="THAP DOMAIN-CONTAINING"/>
    <property type="match status" value="1"/>
</dbReference>
<keyword evidence="3" id="KW-0862">Zinc</keyword>
<organism evidence="7 8">
    <name type="scientific">Aphis craccivora</name>
    <name type="common">Cowpea aphid</name>
    <dbReference type="NCBI Taxonomy" id="307492"/>
    <lineage>
        <taxon>Eukaryota</taxon>
        <taxon>Metazoa</taxon>
        <taxon>Ecdysozoa</taxon>
        <taxon>Arthropoda</taxon>
        <taxon>Hexapoda</taxon>
        <taxon>Insecta</taxon>
        <taxon>Pterygota</taxon>
        <taxon>Neoptera</taxon>
        <taxon>Paraneoptera</taxon>
        <taxon>Hemiptera</taxon>
        <taxon>Sternorrhyncha</taxon>
        <taxon>Aphidomorpha</taxon>
        <taxon>Aphidoidea</taxon>
        <taxon>Aphididae</taxon>
        <taxon>Aphidini</taxon>
        <taxon>Aphis</taxon>
        <taxon>Aphis</taxon>
    </lineage>
</organism>
<evidence type="ECO:0000256" key="5">
    <source>
        <dbReference type="PROSITE-ProRule" id="PRU00309"/>
    </source>
</evidence>
<dbReference type="SMART" id="SM00692">
    <property type="entry name" value="DM3"/>
    <property type="match status" value="1"/>
</dbReference>
<dbReference type="Pfam" id="PF12017">
    <property type="entry name" value="Tnp_P_element"/>
    <property type="match status" value="1"/>
</dbReference>
<evidence type="ECO:0000313" key="8">
    <source>
        <dbReference type="Proteomes" id="UP000478052"/>
    </source>
</evidence>
<keyword evidence="4 5" id="KW-0238">DNA-binding</keyword>
<dbReference type="PROSITE" id="PS50950">
    <property type="entry name" value="ZF_THAP"/>
    <property type="match status" value="1"/>
</dbReference>
<dbReference type="InterPro" id="IPR048366">
    <property type="entry name" value="TNP-like_GBD"/>
</dbReference>
<dbReference type="Pfam" id="PF05485">
    <property type="entry name" value="THAP"/>
    <property type="match status" value="1"/>
</dbReference>
<dbReference type="InterPro" id="IPR006612">
    <property type="entry name" value="THAP_Znf"/>
</dbReference>
<gene>
    <name evidence="7" type="ORF">FWK35_00006199</name>
</gene>
<dbReference type="Proteomes" id="UP000478052">
    <property type="component" value="Unassembled WGS sequence"/>
</dbReference>
<dbReference type="GO" id="GO:0008270">
    <property type="term" value="F:zinc ion binding"/>
    <property type="evidence" value="ECO:0007669"/>
    <property type="project" value="UniProtKB-KW"/>
</dbReference>
<accession>A0A6G0Z3H5</accession>
<evidence type="ECO:0000256" key="4">
    <source>
        <dbReference type="ARBA" id="ARBA00023125"/>
    </source>
</evidence>
<dbReference type="InterPro" id="IPR048365">
    <property type="entry name" value="TNP-like_RNaseH_N"/>
</dbReference>